<gene>
    <name evidence="3" type="ORF">NONO_c62100</name>
</gene>
<dbReference type="STRING" id="1415166.NONO_c62100"/>
<sequence length="204" mass="21693">MADSRPGARLRGPHVTATGSRTSVSDSILFGDVLVTRTDERVTARLASDDSVVVTIERRGPRTRKNVPIGTRAPHALTARVNEREITVTPGRGTIFKRTYRILVDTGDRFLSIRPKTIDTCEFVAGRPHETEKTFGELRALPDGRIDISWAATTTIPVLGKTVVPPEPTAEDVLIGCALAAAFGTGALSLTAIVTGLVAAAIPG</sequence>
<dbReference type="PATRIC" id="fig|1415166.3.peg.6387"/>
<organism evidence="3 4">
    <name type="scientific">Nocardia nova SH22a</name>
    <dbReference type="NCBI Taxonomy" id="1415166"/>
    <lineage>
        <taxon>Bacteria</taxon>
        <taxon>Bacillati</taxon>
        <taxon>Actinomycetota</taxon>
        <taxon>Actinomycetes</taxon>
        <taxon>Mycobacteriales</taxon>
        <taxon>Nocardiaceae</taxon>
        <taxon>Nocardia</taxon>
    </lineage>
</organism>
<protein>
    <submittedName>
        <fullName evidence="3">Uncharacterized protein</fullName>
    </submittedName>
</protein>
<proteinExistence type="predicted"/>
<dbReference type="HOGENOM" id="CLU_1342123_0_0_11"/>
<feature type="region of interest" description="Disordered" evidence="1">
    <location>
        <begin position="1"/>
        <end position="20"/>
    </location>
</feature>
<keyword evidence="4" id="KW-1185">Reference proteome</keyword>
<dbReference type="KEGG" id="nno:NONO_c62100"/>
<dbReference type="eggNOG" id="ENOG5031EQH">
    <property type="taxonomic scope" value="Bacteria"/>
</dbReference>
<feature type="transmembrane region" description="Helical" evidence="2">
    <location>
        <begin position="173"/>
        <end position="202"/>
    </location>
</feature>
<dbReference type="AlphaFoldDB" id="W5TUY4"/>
<name>W5TUY4_9NOCA</name>
<evidence type="ECO:0000313" key="3">
    <source>
        <dbReference type="EMBL" id="AHH20981.1"/>
    </source>
</evidence>
<dbReference type="Proteomes" id="UP000019150">
    <property type="component" value="Chromosome"/>
</dbReference>
<evidence type="ECO:0000313" key="4">
    <source>
        <dbReference type="Proteomes" id="UP000019150"/>
    </source>
</evidence>
<keyword evidence="2" id="KW-1133">Transmembrane helix</keyword>
<accession>W5TUY4</accession>
<keyword evidence="2" id="KW-0472">Membrane</keyword>
<reference evidence="3 4" key="1">
    <citation type="journal article" date="2014" name="Appl. Environ. Microbiol.">
        <title>Insights into the Microbial Degradation of Rubber and Gutta-Percha by Analysis of the Complete Genome of Nocardia nova SH22a.</title>
        <authorList>
            <person name="Luo Q."/>
            <person name="Hiessl S."/>
            <person name="Poehlein A."/>
            <person name="Daniel R."/>
            <person name="Steinbuchel A."/>
        </authorList>
    </citation>
    <scope>NUCLEOTIDE SEQUENCE [LARGE SCALE GENOMIC DNA]</scope>
    <source>
        <strain evidence="3">SH22a</strain>
    </source>
</reference>
<evidence type="ECO:0000256" key="1">
    <source>
        <dbReference type="SAM" id="MobiDB-lite"/>
    </source>
</evidence>
<evidence type="ECO:0000256" key="2">
    <source>
        <dbReference type="SAM" id="Phobius"/>
    </source>
</evidence>
<keyword evidence="2" id="KW-0812">Transmembrane</keyword>
<dbReference type="EMBL" id="CP006850">
    <property type="protein sequence ID" value="AHH20981.1"/>
    <property type="molecule type" value="Genomic_DNA"/>
</dbReference>